<reference evidence="2" key="2">
    <citation type="submission" date="2024-10" db="UniProtKB">
        <authorList>
            <consortium name="EnsemblProtists"/>
        </authorList>
    </citation>
    <scope>IDENTIFICATION</scope>
</reference>
<evidence type="ECO:0000313" key="3">
    <source>
        <dbReference type="Proteomes" id="UP000013827"/>
    </source>
</evidence>
<reference evidence="3" key="1">
    <citation type="journal article" date="2013" name="Nature">
        <title>Pan genome of the phytoplankton Emiliania underpins its global distribution.</title>
        <authorList>
            <person name="Read B.A."/>
            <person name="Kegel J."/>
            <person name="Klute M.J."/>
            <person name="Kuo A."/>
            <person name="Lefebvre S.C."/>
            <person name="Maumus F."/>
            <person name="Mayer C."/>
            <person name="Miller J."/>
            <person name="Monier A."/>
            <person name="Salamov A."/>
            <person name="Young J."/>
            <person name="Aguilar M."/>
            <person name="Claverie J.M."/>
            <person name="Frickenhaus S."/>
            <person name="Gonzalez K."/>
            <person name="Herman E.K."/>
            <person name="Lin Y.C."/>
            <person name="Napier J."/>
            <person name="Ogata H."/>
            <person name="Sarno A.F."/>
            <person name="Shmutz J."/>
            <person name="Schroeder D."/>
            <person name="de Vargas C."/>
            <person name="Verret F."/>
            <person name="von Dassow P."/>
            <person name="Valentin K."/>
            <person name="Van de Peer Y."/>
            <person name="Wheeler G."/>
            <person name="Dacks J.B."/>
            <person name="Delwiche C.F."/>
            <person name="Dyhrman S.T."/>
            <person name="Glockner G."/>
            <person name="John U."/>
            <person name="Richards T."/>
            <person name="Worden A.Z."/>
            <person name="Zhang X."/>
            <person name="Grigoriev I.V."/>
            <person name="Allen A.E."/>
            <person name="Bidle K."/>
            <person name="Borodovsky M."/>
            <person name="Bowler C."/>
            <person name="Brownlee C."/>
            <person name="Cock J.M."/>
            <person name="Elias M."/>
            <person name="Gladyshev V.N."/>
            <person name="Groth M."/>
            <person name="Guda C."/>
            <person name="Hadaegh A."/>
            <person name="Iglesias-Rodriguez M.D."/>
            <person name="Jenkins J."/>
            <person name="Jones B.M."/>
            <person name="Lawson T."/>
            <person name="Leese F."/>
            <person name="Lindquist E."/>
            <person name="Lobanov A."/>
            <person name="Lomsadze A."/>
            <person name="Malik S.B."/>
            <person name="Marsh M.E."/>
            <person name="Mackinder L."/>
            <person name="Mock T."/>
            <person name="Mueller-Roeber B."/>
            <person name="Pagarete A."/>
            <person name="Parker M."/>
            <person name="Probert I."/>
            <person name="Quesneville H."/>
            <person name="Raines C."/>
            <person name="Rensing S.A."/>
            <person name="Riano-Pachon D.M."/>
            <person name="Richier S."/>
            <person name="Rokitta S."/>
            <person name="Shiraiwa Y."/>
            <person name="Soanes D.M."/>
            <person name="van der Giezen M."/>
            <person name="Wahlund T.M."/>
            <person name="Williams B."/>
            <person name="Wilson W."/>
            <person name="Wolfe G."/>
            <person name="Wurch L.L."/>
        </authorList>
    </citation>
    <scope>NUCLEOTIDE SEQUENCE</scope>
</reference>
<dbReference type="RefSeq" id="XP_005787479.1">
    <property type="nucleotide sequence ID" value="XM_005787422.1"/>
</dbReference>
<dbReference type="GeneID" id="17280321"/>
<feature type="region of interest" description="Disordered" evidence="1">
    <location>
        <begin position="1"/>
        <end position="20"/>
    </location>
</feature>
<evidence type="ECO:0000256" key="1">
    <source>
        <dbReference type="SAM" id="MobiDB-lite"/>
    </source>
</evidence>
<dbReference type="RefSeq" id="XP_005787478.1">
    <property type="nucleotide sequence ID" value="XM_005787421.1"/>
</dbReference>
<dbReference type="EnsemblProtists" id="EOD35049">
    <property type="protein sequence ID" value="EOD35049"/>
    <property type="gene ID" value="EMIHUDRAFT_455388"/>
</dbReference>
<dbReference type="AlphaFoldDB" id="A0A0D3KH14"/>
<sequence length="193" mass="20511">MAARDPDWLGSRKVGTKATDPTVEVEGTSYEFAVEVGVDDDLPNGAYAIPNFTPPHAIHFGTQKVFIPASGATYNDVVRPMMSKLREKIDAWFQTLVGQVDASNNANAFSIKASRYATENGGGGKQLAYKIEIYLVKLEFKGGAVSADGAVRAGAHSATIQTHVTKHCPGFAGHGDTLSIPSKSEQPACCILL</sequence>
<protein>
    <submittedName>
        <fullName evidence="2">Uncharacterized protein</fullName>
    </submittedName>
</protein>
<dbReference type="KEGG" id="ehx:EMIHUDRAFT_455389"/>
<organism evidence="2 3">
    <name type="scientific">Emiliania huxleyi (strain CCMP1516)</name>
    <dbReference type="NCBI Taxonomy" id="280463"/>
    <lineage>
        <taxon>Eukaryota</taxon>
        <taxon>Haptista</taxon>
        <taxon>Haptophyta</taxon>
        <taxon>Prymnesiophyceae</taxon>
        <taxon>Isochrysidales</taxon>
        <taxon>Noelaerhabdaceae</taxon>
        <taxon>Emiliania</taxon>
    </lineage>
</organism>
<keyword evidence="3" id="KW-1185">Reference proteome</keyword>
<accession>A0A0D3KH14</accession>
<dbReference type="PaxDb" id="2903-EOD35049"/>
<evidence type="ECO:0000313" key="2">
    <source>
        <dbReference type="EnsemblProtists" id="EOD35049"/>
    </source>
</evidence>
<dbReference type="EnsemblProtists" id="EOD35050">
    <property type="protein sequence ID" value="EOD35050"/>
    <property type="gene ID" value="EMIHUDRAFT_455389"/>
</dbReference>
<dbReference type="KEGG" id="ehx:EMIHUDRAFT_455388"/>
<dbReference type="Proteomes" id="UP000013827">
    <property type="component" value="Unassembled WGS sequence"/>
</dbReference>
<proteinExistence type="predicted"/>
<dbReference type="GeneID" id="17280320"/>
<name>A0A0D3KH14_EMIH1</name>
<dbReference type="HOGENOM" id="CLU_1411192_0_0_1"/>